<dbReference type="InterPro" id="IPR011701">
    <property type="entry name" value="MFS"/>
</dbReference>
<evidence type="ECO:0000256" key="1">
    <source>
        <dbReference type="ARBA" id="ARBA00004651"/>
    </source>
</evidence>
<dbReference type="SUPFAM" id="SSF103473">
    <property type="entry name" value="MFS general substrate transporter"/>
    <property type="match status" value="1"/>
</dbReference>
<feature type="transmembrane region" description="Helical" evidence="7">
    <location>
        <begin position="276"/>
        <end position="293"/>
    </location>
</feature>
<comment type="subcellular location">
    <subcellularLocation>
        <location evidence="1">Cell membrane</location>
        <topology evidence="1">Multi-pass membrane protein</topology>
    </subcellularLocation>
</comment>
<reference evidence="9 10" key="1">
    <citation type="submission" date="2017-07" db="EMBL/GenBank/DDBJ databases">
        <title>Genome sequencing and assembly of Paenibacillus rigui.</title>
        <authorList>
            <person name="Mayilraj S."/>
        </authorList>
    </citation>
    <scope>NUCLEOTIDE SEQUENCE [LARGE SCALE GENOMIC DNA]</scope>
    <source>
        <strain evidence="9 10">JCM 16352</strain>
    </source>
</reference>
<proteinExistence type="predicted"/>
<keyword evidence="5 7" id="KW-1133">Transmembrane helix</keyword>
<evidence type="ECO:0000256" key="2">
    <source>
        <dbReference type="ARBA" id="ARBA00022448"/>
    </source>
</evidence>
<evidence type="ECO:0000256" key="6">
    <source>
        <dbReference type="ARBA" id="ARBA00023136"/>
    </source>
</evidence>
<evidence type="ECO:0000256" key="3">
    <source>
        <dbReference type="ARBA" id="ARBA00022475"/>
    </source>
</evidence>
<keyword evidence="6 7" id="KW-0472">Membrane</keyword>
<dbReference type="PANTHER" id="PTHR23517">
    <property type="entry name" value="RESISTANCE PROTEIN MDTM, PUTATIVE-RELATED-RELATED"/>
    <property type="match status" value="1"/>
</dbReference>
<evidence type="ECO:0000256" key="7">
    <source>
        <dbReference type="SAM" id="Phobius"/>
    </source>
</evidence>
<dbReference type="InterPro" id="IPR020846">
    <property type="entry name" value="MFS_dom"/>
</dbReference>
<dbReference type="Pfam" id="PF07690">
    <property type="entry name" value="MFS_1"/>
    <property type="match status" value="1"/>
</dbReference>
<feature type="domain" description="Major facilitator superfamily (MFS) profile" evidence="8">
    <location>
        <begin position="1"/>
        <end position="388"/>
    </location>
</feature>
<dbReference type="PRINTS" id="PR01035">
    <property type="entry name" value="TCRTETA"/>
</dbReference>
<feature type="transmembrane region" description="Helical" evidence="7">
    <location>
        <begin position="77"/>
        <end position="95"/>
    </location>
</feature>
<dbReference type="Gene3D" id="1.20.1250.20">
    <property type="entry name" value="MFS general substrate transporter like domains"/>
    <property type="match status" value="2"/>
</dbReference>
<feature type="transmembrane region" description="Helical" evidence="7">
    <location>
        <begin position="12"/>
        <end position="38"/>
    </location>
</feature>
<dbReference type="GO" id="GO:0005886">
    <property type="term" value="C:plasma membrane"/>
    <property type="evidence" value="ECO:0007669"/>
    <property type="project" value="UniProtKB-SubCell"/>
</dbReference>
<feature type="transmembrane region" description="Helical" evidence="7">
    <location>
        <begin position="209"/>
        <end position="233"/>
    </location>
</feature>
<feature type="transmembrane region" description="Helical" evidence="7">
    <location>
        <begin position="101"/>
        <end position="127"/>
    </location>
</feature>
<dbReference type="InterPro" id="IPR050171">
    <property type="entry name" value="MFS_Transporters"/>
</dbReference>
<dbReference type="InterPro" id="IPR001958">
    <property type="entry name" value="Tet-R_TetA/multi-R_MdtG-like"/>
</dbReference>
<sequence length="406" mass="44189">MHPISDQSSYRIPLFCGVTLLFWFSMYTCVPILTAYVMDLGSSSQLAGVIVGMYGLSQMLLRIPVGVVSDRIHKRKIFIIAGLLFSVFSGVGILLTQDLTWILFLRIIAGAAAATWVDFTILFASYYPKQETTKAMGTISMYNSVGQMLGILCGGWFADHYGWESAFWIGAAVGFIGMLGALFIVEKFEDHAPKLTMEGVIQVAGDRTLLIVSFLAILFQILTFATVFGFTPVYAQSLGATKLDMGLLTFGSTLPTAIAAWVGGRYIARRLGERKVIIVGFILTGVFTVLIPFTQALWLLILTQAIAGFGRGFTSPVLMSLSIKHMDTGKRATAMGFYQAIYGLGMFIGPLFMGAAGDWLTLREGFVIVGALGCVTAVLSYWMLGKARLSPVISTTMPNDKLQKPL</sequence>
<feature type="transmembrane region" description="Helical" evidence="7">
    <location>
        <begin position="245"/>
        <end position="264"/>
    </location>
</feature>
<keyword evidence="4 7" id="KW-0812">Transmembrane</keyword>
<feature type="transmembrane region" description="Helical" evidence="7">
    <location>
        <begin position="335"/>
        <end position="353"/>
    </location>
</feature>
<dbReference type="RefSeq" id="WP_094017556.1">
    <property type="nucleotide sequence ID" value="NZ_NMQW01000042.1"/>
</dbReference>
<evidence type="ECO:0000256" key="5">
    <source>
        <dbReference type="ARBA" id="ARBA00022989"/>
    </source>
</evidence>
<accession>A0A229UL38</accession>
<dbReference type="PROSITE" id="PS50850">
    <property type="entry name" value="MFS"/>
    <property type="match status" value="1"/>
</dbReference>
<feature type="transmembrane region" description="Helical" evidence="7">
    <location>
        <begin position="139"/>
        <end position="159"/>
    </location>
</feature>
<evidence type="ECO:0000256" key="4">
    <source>
        <dbReference type="ARBA" id="ARBA00022692"/>
    </source>
</evidence>
<dbReference type="Proteomes" id="UP000215509">
    <property type="component" value="Unassembled WGS sequence"/>
</dbReference>
<keyword evidence="2" id="KW-0813">Transport</keyword>
<name>A0A229UL38_9BACL</name>
<dbReference type="GO" id="GO:0022857">
    <property type="term" value="F:transmembrane transporter activity"/>
    <property type="evidence" value="ECO:0007669"/>
    <property type="project" value="InterPro"/>
</dbReference>
<gene>
    <name evidence="9" type="ORF">CF651_24705</name>
</gene>
<feature type="transmembrane region" description="Helical" evidence="7">
    <location>
        <begin position="44"/>
        <end position="65"/>
    </location>
</feature>
<keyword evidence="3" id="KW-1003">Cell membrane</keyword>
<dbReference type="AlphaFoldDB" id="A0A229UL38"/>
<protein>
    <submittedName>
        <fullName evidence="9">MFS transporter</fullName>
    </submittedName>
</protein>
<dbReference type="CDD" id="cd17490">
    <property type="entry name" value="MFS_YxlH_like"/>
    <property type="match status" value="1"/>
</dbReference>
<feature type="transmembrane region" description="Helical" evidence="7">
    <location>
        <begin position="165"/>
        <end position="188"/>
    </location>
</feature>
<evidence type="ECO:0000259" key="8">
    <source>
        <dbReference type="PROSITE" id="PS50850"/>
    </source>
</evidence>
<dbReference type="EMBL" id="NMQW01000042">
    <property type="protein sequence ID" value="OXM83629.1"/>
    <property type="molecule type" value="Genomic_DNA"/>
</dbReference>
<feature type="transmembrane region" description="Helical" evidence="7">
    <location>
        <begin position="299"/>
        <end position="323"/>
    </location>
</feature>
<dbReference type="PANTHER" id="PTHR23517:SF3">
    <property type="entry name" value="INTEGRAL MEMBRANE TRANSPORT PROTEIN"/>
    <property type="match status" value="1"/>
</dbReference>
<evidence type="ECO:0000313" key="10">
    <source>
        <dbReference type="Proteomes" id="UP000215509"/>
    </source>
</evidence>
<keyword evidence="10" id="KW-1185">Reference proteome</keyword>
<evidence type="ECO:0000313" key="9">
    <source>
        <dbReference type="EMBL" id="OXM83629.1"/>
    </source>
</evidence>
<dbReference type="OrthoDB" id="9607at2"/>
<feature type="transmembrane region" description="Helical" evidence="7">
    <location>
        <begin position="365"/>
        <end position="384"/>
    </location>
</feature>
<dbReference type="InterPro" id="IPR036259">
    <property type="entry name" value="MFS_trans_sf"/>
</dbReference>
<organism evidence="9 10">
    <name type="scientific">Paenibacillus rigui</name>
    <dbReference type="NCBI Taxonomy" id="554312"/>
    <lineage>
        <taxon>Bacteria</taxon>
        <taxon>Bacillati</taxon>
        <taxon>Bacillota</taxon>
        <taxon>Bacilli</taxon>
        <taxon>Bacillales</taxon>
        <taxon>Paenibacillaceae</taxon>
        <taxon>Paenibacillus</taxon>
    </lineage>
</organism>
<comment type="caution">
    <text evidence="9">The sequence shown here is derived from an EMBL/GenBank/DDBJ whole genome shotgun (WGS) entry which is preliminary data.</text>
</comment>